<organism evidence="1 2">
    <name type="scientific">Iphiclides podalirius</name>
    <name type="common">scarce swallowtail</name>
    <dbReference type="NCBI Taxonomy" id="110791"/>
    <lineage>
        <taxon>Eukaryota</taxon>
        <taxon>Metazoa</taxon>
        <taxon>Ecdysozoa</taxon>
        <taxon>Arthropoda</taxon>
        <taxon>Hexapoda</taxon>
        <taxon>Insecta</taxon>
        <taxon>Pterygota</taxon>
        <taxon>Neoptera</taxon>
        <taxon>Endopterygota</taxon>
        <taxon>Lepidoptera</taxon>
        <taxon>Glossata</taxon>
        <taxon>Ditrysia</taxon>
        <taxon>Papilionoidea</taxon>
        <taxon>Papilionidae</taxon>
        <taxon>Papilioninae</taxon>
        <taxon>Iphiclides</taxon>
    </lineage>
</organism>
<reference evidence="1" key="1">
    <citation type="submission" date="2022-03" db="EMBL/GenBank/DDBJ databases">
        <authorList>
            <person name="Martin H S."/>
        </authorList>
    </citation>
    <scope>NUCLEOTIDE SEQUENCE</scope>
</reference>
<dbReference type="EMBL" id="OW152827">
    <property type="protein sequence ID" value="CAH2043822.1"/>
    <property type="molecule type" value="Genomic_DNA"/>
</dbReference>
<proteinExistence type="predicted"/>
<sequence>MMDKINRNRSTWPCVFCPCRTHANLRAGRRRRWAGGASRSAVEMAIFCVYSIVNEGTGRGVPIQDLVSHTALSQSLQAAALSTRTCCTTRYTVRSQP</sequence>
<protein>
    <submittedName>
        <fullName evidence="1">Uncharacterized protein</fullName>
    </submittedName>
</protein>
<dbReference type="Proteomes" id="UP000837857">
    <property type="component" value="Chromosome 15"/>
</dbReference>
<name>A0ABN8I191_9NEOP</name>
<evidence type="ECO:0000313" key="2">
    <source>
        <dbReference type="Proteomes" id="UP000837857"/>
    </source>
</evidence>
<accession>A0ABN8I191</accession>
<feature type="non-terminal residue" evidence="1">
    <location>
        <position position="97"/>
    </location>
</feature>
<keyword evidence="2" id="KW-1185">Reference proteome</keyword>
<evidence type="ECO:0000313" key="1">
    <source>
        <dbReference type="EMBL" id="CAH2043822.1"/>
    </source>
</evidence>
<gene>
    <name evidence="1" type="ORF">IPOD504_LOCUS4462</name>
</gene>